<keyword evidence="9" id="KW-1185">Reference proteome</keyword>
<dbReference type="SUPFAM" id="SSF103473">
    <property type="entry name" value="MFS general substrate transporter"/>
    <property type="match status" value="1"/>
</dbReference>
<comment type="caution">
    <text evidence="8">The sequence shown here is derived from an EMBL/GenBank/DDBJ whole genome shotgun (WGS) entry which is preliminary data.</text>
</comment>
<dbReference type="PANTHER" id="PTHR42718">
    <property type="entry name" value="MAJOR FACILITATOR SUPERFAMILY MULTIDRUG TRANSPORTER MFSC"/>
    <property type="match status" value="1"/>
</dbReference>
<sequence>MSWTKKQLSILAIVATTSFMGTFLISSINIALPAIERSFGLDAVTLSWVVTAFLLSMAILLLPVGRWGDLTGINRLFKIGVILFTLSSLLCSLATSGYWLIGFRLLQGGGAALTSTTGPAILVSAFPPQQKGRVLGISVSAVYLGLAFGPFFGGFLTQAFGWRSIFGASTILGIIVIAITWIFLEKDEKKENGPGPTMSFKGVLFYMVGLTALVYGSSAIPAWKGWILIAAGASSLAIFWGVESRSANPVINTKLYTGNRLFAYSNMAALINYSATFAIVFLLSLYLQKIQDLDPGEAGMILVAQPIMMAIFSPLAGRLSDRIQPRYLATIGMAMCTLGLAAFAFLGPETATLLIVGLLTWVGLGFAFFSSPNMNTIMSSVDKTKYGMASGSAATMRVVGQIISMTIATFFFALLFGNSQVEQVPNETFLKAMNYGFITFSIIGVAGIYFSWYRGSINRE</sequence>
<keyword evidence="2" id="KW-0813">Transport</keyword>
<dbReference type="Gene3D" id="1.20.1720.10">
    <property type="entry name" value="Multidrug resistance protein D"/>
    <property type="match status" value="1"/>
</dbReference>
<feature type="transmembrane region" description="Helical" evidence="6">
    <location>
        <begin position="134"/>
        <end position="156"/>
    </location>
</feature>
<dbReference type="FunFam" id="1.20.1250.20:FF:000503">
    <property type="entry name" value="Drug resistance transporter, EmrB/QacA subfamily"/>
    <property type="match status" value="1"/>
</dbReference>
<keyword evidence="3 6" id="KW-0812">Transmembrane</keyword>
<feature type="transmembrane region" description="Helical" evidence="6">
    <location>
        <begin position="394"/>
        <end position="415"/>
    </location>
</feature>
<evidence type="ECO:0000256" key="3">
    <source>
        <dbReference type="ARBA" id="ARBA00022692"/>
    </source>
</evidence>
<feature type="transmembrane region" description="Helical" evidence="6">
    <location>
        <begin position="43"/>
        <end position="64"/>
    </location>
</feature>
<feature type="transmembrane region" description="Helical" evidence="6">
    <location>
        <begin position="435"/>
        <end position="453"/>
    </location>
</feature>
<keyword evidence="4 6" id="KW-1133">Transmembrane helix</keyword>
<dbReference type="GO" id="GO:0016020">
    <property type="term" value="C:membrane"/>
    <property type="evidence" value="ECO:0007669"/>
    <property type="project" value="UniProtKB-SubCell"/>
</dbReference>
<feature type="transmembrane region" description="Helical" evidence="6">
    <location>
        <begin position="226"/>
        <end position="242"/>
    </location>
</feature>
<feature type="transmembrane region" description="Helical" evidence="6">
    <location>
        <begin position="105"/>
        <end position="127"/>
    </location>
</feature>
<feature type="transmembrane region" description="Helical" evidence="6">
    <location>
        <begin position="203"/>
        <end position="220"/>
    </location>
</feature>
<dbReference type="PROSITE" id="PS50850">
    <property type="entry name" value="MFS"/>
    <property type="match status" value="1"/>
</dbReference>
<dbReference type="Proteomes" id="UP000244956">
    <property type="component" value="Unassembled WGS sequence"/>
</dbReference>
<dbReference type="OrthoDB" id="9807274at2"/>
<dbReference type="CDD" id="cd17321">
    <property type="entry name" value="MFS_MMR_MDR_like"/>
    <property type="match status" value="1"/>
</dbReference>
<evidence type="ECO:0000256" key="2">
    <source>
        <dbReference type="ARBA" id="ARBA00022448"/>
    </source>
</evidence>
<evidence type="ECO:0000259" key="7">
    <source>
        <dbReference type="PROSITE" id="PS50850"/>
    </source>
</evidence>
<evidence type="ECO:0000313" key="9">
    <source>
        <dbReference type="Proteomes" id="UP000244956"/>
    </source>
</evidence>
<dbReference type="PRINTS" id="PR01036">
    <property type="entry name" value="TCRTETB"/>
</dbReference>
<gene>
    <name evidence="8" type="ORF">DDZ16_01685</name>
</gene>
<evidence type="ECO:0000256" key="4">
    <source>
        <dbReference type="ARBA" id="ARBA00022989"/>
    </source>
</evidence>
<feature type="transmembrane region" description="Helical" evidence="6">
    <location>
        <begin position="76"/>
        <end position="99"/>
    </location>
</feature>
<name>A0A2U2BDS6_9BACT</name>
<dbReference type="EMBL" id="QEWP01000001">
    <property type="protein sequence ID" value="PWE01225.1"/>
    <property type="molecule type" value="Genomic_DNA"/>
</dbReference>
<feature type="domain" description="Major facilitator superfamily (MFS) profile" evidence="7">
    <location>
        <begin position="10"/>
        <end position="459"/>
    </location>
</feature>
<reference evidence="8 9" key="1">
    <citation type="submission" date="2018-05" db="EMBL/GenBank/DDBJ databases">
        <title>Marinilabilia rubrum sp. nov., isolated from saltern sediment.</title>
        <authorList>
            <person name="Zhang R."/>
        </authorList>
    </citation>
    <scope>NUCLEOTIDE SEQUENCE [LARGE SCALE GENOMIC DNA]</scope>
    <source>
        <strain evidence="8 9">WTE16</strain>
    </source>
</reference>
<organism evidence="8 9">
    <name type="scientific">Marinilabilia rubra</name>
    <dbReference type="NCBI Taxonomy" id="2162893"/>
    <lineage>
        <taxon>Bacteria</taxon>
        <taxon>Pseudomonadati</taxon>
        <taxon>Bacteroidota</taxon>
        <taxon>Bacteroidia</taxon>
        <taxon>Marinilabiliales</taxon>
        <taxon>Marinilabiliaceae</taxon>
        <taxon>Marinilabilia</taxon>
    </lineage>
</organism>
<evidence type="ECO:0000256" key="1">
    <source>
        <dbReference type="ARBA" id="ARBA00004141"/>
    </source>
</evidence>
<feature type="transmembrane region" description="Helical" evidence="6">
    <location>
        <begin position="162"/>
        <end position="183"/>
    </location>
</feature>
<dbReference type="InterPro" id="IPR036259">
    <property type="entry name" value="MFS_trans_sf"/>
</dbReference>
<evidence type="ECO:0000256" key="6">
    <source>
        <dbReference type="SAM" id="Phobius"/>
    </source>
</evidence>
<evidence type="ECO:0000313" key="8">
    <source>
        <dbReference type="EMBL" id="PWE01225.1"/>
    </source>
</evidence>
<dbReference type="InterPro" id="IPR011701">
    <property type="entry name" value="MFS"/>
</dbReference>
<feature type="transmembrane region" description="Helical" evidence="6">
    <location>
        <begin position="327"/>
        <end position="346"/>
    </location>
</feature>
<evidence type="ECO:0000256" key="5">
    <source>
        <dbReference type="ARBA" id="ARBA00023136"/>
    </source>
</evidence>
<feature type="transmembrane region" description="Helical" evidence="6">
    <location>
        <begin position="298"/>
        <end position="315"/>
    </location>
</feature>
<comment type="subcellular location">
    <subcellularLocation>
        <location evidence="1">Membrane</location>
        <topology evidence="1">Multi-pass membrane protein</topology>
    </subcellularLocation>
</comment>
<dbReference type="InterPro" id="IPR020846">
    <property type="entry name" value="MFS_dom"/>
</dbReference>
<proteinExistence type="predicted"/>
<protein>
    <submittedName>
        <fullName evidence="8">MFS transporter</fullName>
    </submittedName>
</protein>
<dbReference type="PANTHER" id="PTHR42718:SF9">
    <property type="entry name" value="MAJOR FACILITATOR SUPERFAMILY MULTIDRUG TRANSPORTER MFSC"/>
    <property type="match status" value="1"/>
</dbReference>
<dbReference type="RefSeq" id="WP_109262679.1">
    <property type="nucleotide sequence ID" value="NZ_QEWP01000001.1"/>
</dbReference>
<feature type="transmembrane region" description="Helical" evidence="6">
    <location>
        <begin position="352"/>
        <end position="373"/>
    </location>
</feature>
<dbReference type="AlphaFoldDB" id="A0A2U2BDS6"/>
<dbReference type="GO" id="GO:0022857">
    <property type="term" value="F:transmembrane transporter activity"/>
    <property type="evidence" value="ECO:0007669"/>
    <property type="project" value="InterPro"/>
</dbReference>
<dbReference type="Gene3D" id="1.20.1250.20">
    <property type="entry name" value="MFS general substrate transporter like domains"/>
    <property type="match status" value="1"/>
</dbReference>
<keyword evidence="5 6" id="KW-0472">Membrane</keyword>
<feature type="transmembrane region" description="Helical" evidence="6">
    <location>
        <begin position="263"/>
        <end position="286"/>
    </location>
</feature>
<dbReference type="Pfam" id="PF07690">
    <property type="entry name" value="MFS_1"/>
    <property type="match status" value="1"/>
</dbReference>
<accession>A0A2U2BDS6</accession>